<evidence type="ECO:0000259" key="1">
    <source>
        <dbReference type="SMART" id="SM00954"/>
    </source>
</evidence>
<keyword evidence="3" id="KW-1185">Reference proteome</keyword>
<organism evidence="2 3">
    <name type="scientific">Colwellia echini</name>
    <dbReference type="NCBI Taxonomy" id="1982103"/>
    <lineage>
        <taxon>Bacteria</taxon>
        <taxon>Pseudomonadati</taxon>
        <taxon>Pseudomonadota</taxon>
        <taxon>Gammaproteobacteria</taxon>
        <taxon>Alteromonadales</taxon>
        <taxon>Colwelliaceae</taxon>
        <taxon>Colwellia</taxon>
    </lineage>
</organism>
<reference evidence="2 3" key="1">
    <citation type="submission" date="2019-08" db="EMBL/GenBank/DDBJ databases">
        <title>Microbe sample from Colwellia echini.</title>
        <authorList>
            <person name="Christiansen L."/>
            <person name="Pathiraja D."/>
            <person name="Schultz-Johansen M."/>
            <person name="Choi I.-G."/>
            <person name="Stougaard P."/>
        </authorList>
    </citation>
    <scope>NUCLEOTIDE SEQUENCE [LARGE SCALE GENOMIC DNA]</scope>
    <source>
        <strain evidence="2 3">A3</strain>
    </source>
</reference>
<dbReference type="InterPro" id="IPR007685">
    <property type="entry name" value="RelA_SpoT"/>
</dbReference>
<dbReference type="EMBL" id="PJAI02000003">
    <property type="protein sequence ID" value="TYK66669.1"/>
    <property type="molecule type" value="Genomic_DNA"/>
</dbReference>
<dbReference type="InterPro" id="IPR043519">
    <property type="entry name" value="NT_sf"/>
</dbReference>
<name>A0ABY3N015_9GAMM</name>
<dbReference type="Gene3D" id="3.30.460.10">
    <property type="entry name" value="Beta Polymerase, domain 2"/>
    <property type="match status" value="1"/>
</dbReference>
<dbReference type="PANTHER" id="PTHR47837">
    <property type="entry name" value="GTP PYROPHOSPHOKINASE YJBM"/>
    <property type="match status" value="1"/>
</dbReference>
<dbReference type="RefSeq" id="WP_101344751.1">
    <property type="nucleotide sequence ID" value="NZ_PJAI02000003.1"/>
</dbReference>
<dbReference type="InterPro" id="IPR052366">
    <property type="entry name" value="GTP_Pyrophosphokinase"/>
</dbReference>
<dbReference type="Pfam" id="PF04607">
    <property type="entry name" value="RelA_SpoT"/>
    <property type="match status" value="1"/>
</dbReference>
<dbReference type="CDD" id="cd05399">
    <property type="entry name" value="NT_Rel-Spo_like"/>
    <property type="match status" value="1"/>
</dbReference>
<dbReference type="PANTHER" id="PTHR47837:SF1">
    <property type="entry name" value="GTP PYROPHOSPHOKINASE YJBM"/>
    <property type="match status" value="1"/>
</dbReference>
<comment type="caution">
    <text evidence="2">The sequence shown here is derived from an EMBL/GenBank/DDBJ whole genome shotgun (WGS) entry which is preliminary data.</text>
</comment>
<dbReference type="SUPFAM" id="SSF81301">
    <property type="entry name" value="Nucleotidyltransferase"/>
    <property type="match status" value="1"/>
</dbReference>
<dbReference type="Proteomes" id="UP000815846">
    <property type="component" value="Unassembled WGS sequence"/>
</dbReference>
<accession>A0ABY3N015</accession>
<proteinExistence type="predicted"/>
<feature type="domain" description="RelA/SpoT" evidence="1">
    <location>
        <begin position="75"/>
        <end position="194"/>
    </location>
</feature>
<dbReference type="SMART" id="SM00954">
    <property type="entry name" value="RelA_SpoT"/>
    <property type="match status" value="1"/>
</dbReference>
<evidence type="ECO:0000313" key="3">
    <source>
        <dbReference type="Proteomes" id="UP000815846"/>
    </source>
</evidence>
<gene>
    <name evidence="2" type="ORF">CWS31_004880</name>
</gene>
<protein>
    <submittedName>
        <fullName evidence="2">RelA/SpoT domain-containing protein</fullName>
    </submittedName>
</protein>
<sequence length="392" mass="45737">MSNQVAVKPKYSGKQVIKAGEILIADDISEDMPKFSEMMDILSYWRFSHEEPLEKALEIIQENSKKFDKKTICAKRLKRHFSIVNKLRRFDYMKLKNMQDIAGCRAIVSSLKKLRKIERELKKKKEFRIKEGLPKFKDYIANPKHDGYRGLHLIGKFPDIYGTSKLVEVQVRTITQHYWATALEIVDLFTKQSLKTNQGENVWKDFFKDMGTIFEVIDSIHRFNDISHQAQFDRLFEEIVLTSNVQRKKELTVCCKRIVQSCKNLKVNEKLVAYTGSLKIVDDRLENEKVEGYVLLKIELNKFRVQSILHADNESAAREYILLEKQAARNDDLVVAMVYSDAVGGIKDAYPNYFADSTVFLRYLGFVRRIYQLSNDEKSVSTGFLKRIFRIN</sequence>
<evidence type="ECO:0000313" key="2">
    <source>
        <dbReference type="EMBL" id="TYK66669.1"/>
    </source>
</evidence>